<accession>A0AAQ4DW02</accession>
<keyword evidence="3" id="KW-1185">Reference proteome</keyword>
<feature type="region of interest" description="Disordered" evidence="1">
    <location>
        <begin position="1"/>
        <end position="44"/>
    </location>
</feature>
<evidence type="ECO:0000313" key="3">
    <source>
        <dbReference type="Proteomes" id="UP001321473"/>
    </source>
</evidence>
<dbReference type="Proteomes" id="UP001321473">
    <property type="component" value="Unassembled WGS sequence"/>
</dbReference>
<comment type="caution">
    <text evidence="2">The sequence shown here is derived from an EMBL/GenBank/DDBJ whole genome shotgun (WGS) entry which is preliminary data.</text>
</comment>
<feature type="compositionally biased region" description="Basic and acidic residues" evidence="1">
    <location>
        <begin position="12"/>
        <end position="21"/>
    </location>
</feature>
<protein>
    <submittedName>
        <fullName evidence="2">Uncharacterized protein</fullName>
    </submittedName>
</protein>
<sequence length="90" mass="9797">MRQKTGGGGRLHQHESLESRRPGRAIRSDQALVPRPAAAKRRATPVVEGCVSESARLLAFTRCQLLQATPGGHLQVPYSGPCRTRNRAGR</sequence>
<name>A0AAQ4DW02_AMBAM</name>
<dbReference type="AlphaFoldDB" id="A0AAQ4DW02"/>
<feature type="compositionally biased region" description="Gly residues" evidence="1">
    <location>
        <begin position="1"/>
        <end position="10"/>
    </location>
</feature>
<gene>
    <name evidence="2" type="ORF">V5799_006572</name>
</gene>
<reference evidence="2 3" key="1">
    <citation type="journal article" date="2023" name="Arcadia Sci">
        <title>De novo assembly of a long-read Amblyomma americanum tick genome.</title>
        <authorList>
            <person name="Chou S."/>
            <person name="Poskanzer K.E."/>
            <person name="Rollins M."/>
            <person name="Thuy-Boun P.S."/>
        </authorList>
    </citation>
    <scope>NUCLEOTIDE SEQUENCE [LARGE SCALE GENOMIC DNA]</scope>
    <source>
        <strain evidence="2">F_SG_1</strain>
        <tissue evidence="2">Salivary glands</tissue>
    </source>
</reference>
<dbReference type="EMBL" id="JARKHS020026156">
    <property type="protein sequence ID" value="KAK8766642.1"/>
    <property type="molecule type" value="Genomic_DNA"/>
</dbReference>
<proteinExistence type="predicted"/>
<evidence type="ECO:0000313" key="2">
    <source>
        <dbReference type="EMBL" id="KAK8766642.1"/>
    </source>
</evidence>
<evidence type="ECO:0000256" key="1">
    <source>
        <dbReference type="SAM" id="MobiDB-lite"/>
    </source>
</evidence>
<organism evidence="2 3">
    <name type="scientific">Amblyomma americanum</name>
    <name type="common">Lone star tick</name>
    <dbReference type="NCBI Taxonomy" id="6943"/>
    <lineage>
        <taxon>Eukaryota</taxon>
        <taxon>Metazoa</taxon>
        <taxon>Ecdysozoa</taxon>
        <taxon>Arthropoda</taxon>
        <taxon>Chelicerata</taxon>
        <taxon>Arachnida</taxon>
        <taxon>Acari</taxon>
        <taxon>Parasitiformes</taxon>
        <taxon>Ixodida</taxon>
        <taxon>Ixodoidea</taxon>
        <taxon>Ixodidae</taxon>
        <taxon>Amblyomminae</taxon>
        <taxon>Amblyomma</taxon>
    </lineage>
</organism>